<feature type="signal peptide" evidence="3">
    <location>
        <begin position="1"/>
        <end position="30"/>
    </location>
</feature>
<proteinExistence type="predicted"/>
<evidence type="ECO:0000256" key="2">
    <source>
        <dbReference type="PIRSR" id="PIRSR637460-2"/>
    </source>
</evidence>
<keyword evidence="6" id="KW-1185">Reference proteome</keyword>
<reference evidence="5 6" key="1">
    <citation type="submission" date="2020-07" db="EMBL/GenBank/DDBJ databases">
        <title>Sequencing the genomes of 1000 actinobacteria strains.</title>
        <authorList>
            <person name="Klenk H.-P."/>
        </authorList>
    </citation>
    <scope>NUCLEOTIDE SEQUENCE [LARGE SCALE GENOMIC DNA]</scope>
    <source>
        <strain evidence="5 6">DSM 29531</strain>
    </source>
</reference>
<keyword evidence="3" id="KW-0732">Signal</keyword>
<dbReference type="GO" id="GO:0019433">
    <property type="term" value="P:triglyceride catabolic process"/>
    <property type="evidence" value="ECO:0007669"/>
    <property type="project" value="TreeGrafter"/>
</dbReference>
<protein>
    <submittedName>
        <fullName evidence="5">Lysophospholipase L1-like esterase</fullName>
    </submittedName>
</protein>
<dbReference type="CDD" id="cd01823">
    <property type="entry name" value="SEST_like"/>
    <property type="match status" value="1"/>
</dbReference>
<name>A0A853DH71_9MICO</name>
<feature type="active site" evidence="1">
    <location>
        <position position="246"/>
    </location>
</feature>
<evidence type="ECO:0000313" key="6">
    <source>
        <dbReference type="Proteomes" id="UP000571817"/>
    </source>
</evidence>
<feature type="chain" id="PRO_5032378757" evidence="3">
    <location>
        <begin position="31"/>
        <end position="351"/>
    </location>
</feature>
<comment type="caution">
    <text evidence="5">The sequence shown here is derived from an EMBL/GenBank/DDBJ whole genome shotgun (WGS) entry which is preliminary data.</text>
</comment>
<feature type="domain" description="SGNH hydrolase-type esterase" evidence="4">
    <location>
        <begin position="37"/>
        <end position="252"/>
    </location>
</feature>
<dbReference type="RefSeq" id="WP_179483139.1">
    <property type="nucleotide sequence ID" value="NZ_JACCFW010000001.1"/>
</dbReference>
<feature type="active site" description="Nucleophile" evidence="1">
    <location>
        <position position="41"/>
    </location>
</feature>
<dbReference type="Proteomes" id="UP000571817">
    <property type="component" value="Unassembled WGS sequence"/>
</dbReference>
<organism evidence="5 6">
    <name type="scientific">Allobranchiibius huperziae</name>
    <dbReference type="NCBI Taxonomy" id="1874116"/>
    <lineage>
        <taxon>Bacteria</taxon>
        <taxon>Bacillati</taxon>
        <taxon>Actinomycetota</taxon>
        <taxon>Actinomycetes</taxon>
        <taxon>Micrococcales</taxon>
        <taxon>Dermacoccaceae</taxon>
        <taxon>Allobranchiibius</taxon>
    </lineage>
</organism>
<dbReference type="AlphaFoldDB" id="A0A853DH71"/>
<dbReference type="PANTHER" id="PTHR37981">
    <property type="entry name" value="LIPASE 2"/>
    <property type="match status" value="1"/>
</dbReference>
<dbReference type="EMBL" id="JACCFW010000001">
    <property type="protein sequence ID" value="NYJ76037.1"/>
    <property type="molecule type" value="Genomic_DNA"/>
</dbReference>
<dbReference type="InterPro" id="IPR037460">
    <property type="entry name" value="SEST-like"/>
</dbReference>
<dbReference type="PANTHER" id="PTHR37981:SF1">
    <property type="entry name" value="SGNH HYDROLASE-TYPE ESTERASE DOMAIN-CONTAINING PROTEIN"/>
    <property type="match status" value="1"/>
</dbReference>
<dbReference type="GO" id="GO:0004806">
    <property type="term" value="F:triacylglycerol lipase activity"/>
    <property type="evidence" value="ECO:0007669"/>
    <property type="project" value="TreeGrafter"/>
</dbReference>
<feature type="disulfide bond" evidence="2">
    <location>
        <begin position="121"/>
        <end position="130"/>
    </location>
</feature>
<dbReference type="InterPro" id="IPR013830">
    <property type="entry name" value="SGNH_hydro"/>
</dbReference>
<gene>
    <name evidence="5" type="ORF">HNR15_003000</name>
</gene>
<accession>A0A853DH71</accession>
<dbReference type="Pfam" id="PF13472">
    <property type="entry name" value="Lipase_GDSL_2"/>
    <property type="match status" value="1"/>
</dbReference>
<evidence type="ECO:0000259" key="4">
    <source>
        <dbReference type="Pfam" id="PF13472"/>
    </source>
</evidence>
<keyword evidence="2" id="KW-1015">Disulfide bond</keyword>
<dbReference type="Gene3D" id="3.40.50.1110">
    <property type="entry name" value="SGNH hydrolase"/>
    <property type="match status" value="1"/>
</dbReference>
<dbReference type="InterPro" id="IPR036514">
    <property type="entry name" value="SGNH_hydro_sf"/>
</dbReference>
<evidence type="ECO:0000256" key="3">
    <source>
        <dbReference type="SAM" id="SignalP"/>
    </source>
</evidence>
<feature type="disulfide bond" evidence="2">
    <location>
        <begin position="179"/>
        <end position="228"/>
    </location>
</feature>
<evidence type="ECO:0000313" key="5">
    <source>
        <dbReference type="EMBL" id="NYJ76037.1"/>
    </source>
</evidence>
<evidence type="ECO:0000256" key="1">
    <source>
        <dbReference type="PIRSR" id="PIRSR637460-1"/>
    </source>
</evidence>
<dbReference type="SUPFAM" id="SSF52266">
    <property type="entry name" value="SGNH hydrolase"/>
    <property type="match status" value="1"/>
</dbReference>
<sequence>MRTPARLSTLAGALATTLTIAALGATPAHAVTKTYVALGDSYSAGVGSGGSTDSTCYRSPYGYAPLIAKQRGLTLSYQACSGATTADVTSKQLGALSSATSYVSMTIGGNDVGFANTITECAKPAWASDCAGSINAGRAILTNSMPGRYAALFSSIAGRATTAKVAIGGYPHIFQGEDCNLATFFSPSDEQGINSATDDLDSLISTKARAAGFTFVDPRAAFTGHAVCDSTEWINGLSNPIVDSYHPNKAGNVGYATLFGPALTGVAYSALRTAAAAPSGPTLRVQADKVLAMGLTSPANLRRARAAGVDPAEVTRLMSALRSADSVTVDRALARLHALDRHATAVLAARA</sequence>
<feature type="disulfide bond" evidence="2">
    <location>
        <begin position="56"/>
        <end position="80"/>
    </location>
</feature>